<evidence type="ECO:0000313" key="3">
    <source>
        <dbReference type="EMBL" id="GMR45726.1"/>
    </source>
</evidence>
<keyword evidence="1" id="KW-0472">Membrane</keyword>
<name>A0AAN5CJS7_9BILA</name>
<keyword evidence="1" id="KW-0812">Transmembrane</keyword>
<evidence type="ECO:0000256" key="1">
    <source>
        <dbReference type="SAM" id="Phobius"/>
    </source>
</evidence>
<proteinExistence type="predicted"/>
<feature type="non-terminal residue" evidence="2">
    <location>
        <position position="1"/>
    </location>
</feature>
<evidence type="ECO:0000313" key="4">
    <source>
        <dbReference type="Proteomes" id="UP001328107"/>
    </source>
</evidence>
<dbReference type="AlphaFoldDB" id="A0AAN5CJS7"/>
<dbReference type="Proteomes" id="UP001328107">
    <property type="component" value="Unassembled WGS sequence"/>
</dbReference>
<sequence>GTVALFSAITNTTKMNLGIFRSQFYLGAIASFMFAATQLWSANLFYLNGTLYLHFSARGADPVGFLAFTAS</sequence>
<keyword evidence="1" id="KW-1133">Transmembrane helix</keyword>
<reference evidence="4" key="1">
    <citation type="submission" date="2022-10" db="EMBL/GenBank/DDBJ databases">
        <title>Genome assembly of Pristionchus species.</title>
        <authorList>
            <person name="Yoshida K."/>
            <person name="Sommer R.J."/>
        </authorList>
    </citation>
    <scope>NUCLEOTIDE SEQUENCE [LARGE SCALE GENOMIC DNA]</scope>
    <source>
        <strain evidence="4">RS5460</strain>
    </source>
</reference>
<dbReference type="EMBL" id="BTRK01000004">
    <property type="protein sequence ID" value="GMR45725.1"/>
    <property type="molecule type" value="Genomic_DNA"/>
</dbReference>
<keyword evidence="4" id="KW-1185">Reference proteome</keyword>
<organism evidence="2 4">
    <name type="scientific">Pristionchus mayeri</name>
    <dbReference type="NCBI Taxonomy" id="1317129"/>
    <lineage>
        <taxon>Eukaryota</taxon>
        <taxon>Metazoa</taxon>
        <taxon>Ecdysozoa</taxon>
        <taxon>Nematoda</taxon>
        <taxon>Chromadorea</taxon>
        <taxon>Rhabditida</taxon>
        <taxon>Rhabditina</taxon>
        <taxon>Diplogasteromorpha</taxon>
        <taxon>Diplogasteroidea</taxon>
        <taxon>Neodiplogasteridae</taxon>
        <taxon>Pristionchus</taxon>
    </lineage>
</organism>
<dbReference type="EMBL" id="BTRK01000004">
    <property type="protein sequence ID" value="GMR45726.1"/>
    <property type="molecule type" value="Genomic_DNA"/>
</dbReference>
<feature type="non-terminal residue" evidence="2">
    <location>
        <position position="71"/>
    </location>
</feature>
<evidence type="ECO:0000313" key="2">
    <source>
        <dbReference type="EMBL" id="GMR45725.1"/>
    </source>
</evidence>
<accession>A0AAN5CJS7</accession>
<comment type="caution">
    <text evidence="2">The sequence shown here is derived from an EMBL/GenBank/DDBJ whole genome shotgun (WGS) entry which is preliminary data.</text>
</comment>
<reference evidence="2" key="2">
    <citation type="submission" date="2023-06" db="EMBL/GenBank/DDBJ databases">
        <title>Genome assembly of Pristionchus species.</title>
        <authorList>
            <person name="Yoshida K."/>
            <person name="Sommer R.J."/>
        </authorList>
    </citation>
    <scope>NUCLEOTIDE SEQUENCE</scope>
    <source>
        <strain evidence="2">RS5460</strain>
    </source>
</reference>
<gene>
    <name evidence="2" type="ORF">PMAYCL1PPCAC_15920</name>
    <name evidence="3" type="ORF">PMAYCL1PPCAC_15921</name>
</gene>
<protein>
    <submittedName>
        <fullName evidence="2">Uncharacterized protein</fullName>
    </submittedName>
</protein>
<feature type="transmembrane region" description="Helical" evidence="1">
    <location>
        <begin position="24"/>
        <end position="46"/>
    </location>
</feature>